<dbReference type="OrthoDB" id="1933717at2759"/>
<dbReference type="Gene3D" id="3.40.50.720">
    <property type="entry name" value="NAD(P)-binding Rossmann-like Domain"/>
    <property type="match status" value="2"/>
</dbReference>
<evidence type="ECO:0000256" key="1">
    <source>
        <dbReference type="ARBA" id="ARBA00006484"/>
    </source>
</evidence>
<dbReference type="PANTHER" id="PTHR44196">
    <property type="entry name" value="DEHYDROGENASE/REDUCTASE SDR FAMILY MEMBER 7B"/>
    <property type="match status" value="1"/>
</dbReference>
<dbReference type="GO" id="GO:0016020">
    <property type="term" value="C:membrane"/>
    <property type="evidence" value="ECO:0007669"/>
    <property type="project" value="TreeGrafter"/>
</dbReference>
<evidence type="ECO:0008006" key="6">
    <source>
        <dbReference type="Google" id="ProtNLM"/>
    </source>
</evidence>
<keyword evidence="5" id="KW-1185">Reference proteome</keyword>
<dbReference type="SUPFAM" id="SSF51735">
    <property type="entry name" value="NAD(P)-binding Rossmann-fold domains"/>
    <property type="match status" value="1"/>
</dbReference>
<dbReference type="Proteomes" id="UP000248423">
    <property type="component" value="Unassembled WGS sequence"/>
</dbReference>
<keyword evidence="2" id="KW-0560">Oxidoreductase</keyword>
<sequence>MADSDFPQPISSTKAWHSEPYPSSLTVPSCGATGIENAIAITFAKADAKSVSILRRQAGKLRLGAAKISNTVPLGGNTQVLHETADILDPVQLAAAVRSIAGKVGKIDVFIANAGSVAQLGPLVDQNVDHGYAVGKAASLKMLDYLAAENPHVYVVNVQPGWVASSLNGYQNEAPDSADLPGQFYVWLASPEAMFLQGKFVWANWDAQELLQRADEIPNSKPLTGSWTVFPCEIHC</sequence>
<feature type="region of interest" description="Disordered" evidence="3">
    <location>
        <begin position="1"/>
        <end position="22"/>
    </location>
</feature>
<evidence type="ECO:0000256" key="2">
    <source>
        <dbReference type="ARBA" id="ARBA00023002"/>
    </source>
</evidence>
<dbReference type="VEuPathDB" id="FungiDB:BO78DRAFT_466673"/>
<dbReference type="AlphaFoldDB" id="A0A319EL37"/>
<comment type="similarity">
    <text evidence="1">Belongs to the short-chain dehydrogenases/reductases (SDR) family.</text>
</comment>
<dbReference type="InterPro" id="IPR002347">
    <property type="entry name" value="SDR_fam"/>
</dbReference>
<dbReference type="InterPro" id="IPR036291">
    <property type="entry name" value="NAD(P)-bd_dom_sf"/>
</dbReference>
<evidence type="ECO:0000313" key="5">
    <source>
        <dbReference type="Proteomes" id="UP000248423"/>
    </source>
</evidence>
<dbReference type="STRING" id="1448318.A0A319EL37"/>
<proteinExistence type="inferred from homology"/>
<organism evidence="4 5">
    <name type="scientific">Aspergillus sclerotiicarbonarius (strain CBS 121057 / IBT 28362)</name>
    <dbReference type="NCBI Taxonomy" id="1448318"/>
    <lineage>
        <taxon>Eukaryota</taxon>
        <taxon>Fungi</taxon>
        <taxon>Dikarya</taxon>
        <taxon>Ascomycota</taxon>
        <taxon>Pezizomycotina</taxon>
        <taxon>Eurotiomycetes</taxon>
        <taxon>Eurotiomycetidae</taxon>
        <taxon>Eurotiales</taxon>
        <taxon>Aspergillaceae</taxon>
        <taxon>Aspergillus</taxon>
        <taxon>Aspergillus subgen. Circumdati</taxon>
    </lineage>
</organism>
<reference evidence="4 5" key="1">
    <citation type="submission" date="2018-02" db="EMBL/GenBank/DDBJ databases">
        <title>The genomes of Aspergillus section Nigri reveals drivers in fungal speciation.</title>
        <authorList>
            <consortium name="DOE Joint Genome Institute"/>
            <person name="Vesth T.C."/>
            <person name="Nybo J."/>
            <person name="Theobald S."/>
            <person name="Brandl J."/>
            <person name="Frisvad J.C."/>
            <person name="Nielsen K.F."/>
            <person name="Lyhne E.K."/>
            <person name="Kogle M.E."/>
            <person name="Kuo A."/>
            <person name="Riley R."/>
            <person name="Clum A."/>
            <person name="Nolan M."/>
            <person name="Lipzen A."/>
            <person name="Salamov A."/>
            <person name="Henrissat B."/>
            <person name="Wiebenga A."/>
            <person name="De vries R.P."/>
            <person name="Grigoriev I.V."/>
            <person name="Mortensen U.H."/>
            <person name="Andersen M.R."/>
            <person name="Baker S.E."/>
        </authorList>
    </citation>
    <scope>NUCLEOTIDE SEQUENCE [LARGE SCALE GENOMIC DNA]</scope>
    <source>
        <strain evidence="4 5">CBS 121057</strain>
    </source>
</reference>
<accession>A0A319EL37</accession>
<name>A0A319EL37_ASPSB</name>
<evidence type="ECO:0000256" key="3">
    <source>
        <dbReference type="SAM" id="MobiDB-lite"/>
    </source>
</evidence>
<dbReference type="EMBL" id="KZ826319">
    <property type="protein sequence ID" value="PYI11016.1"/>
    <property type="molecule type" value="Genomic_DNA"/>
</dbReference>
<dbReference type="PANTHER" id="PTHR44196:SF1">
    <property type="entry name" value="DEHYDROGENASE_REDUCTASE SDR FAMILY MEMBER 7B"/>
    <property type="match status" value="1"/>
</dbReference>
<feature type="compositionally biased region" description="Polar residues" evidence="3">
    <location>
        <begin position="9"/>
        <end position="22"/>
    </location>
</feature>
<protein>
    <recommendedName>
        <fullName evidence="6">NAD(P)-binding protein</fullName>
    </recommendedName>
</protein>
<gene>
    <name evidence="4" type="ORF">BO78DRAFT_466673</name>
</gene>
<dbReference type="GO" id="GO:0016491">
    <property type="term" value="F:oxidoreductase activity"/>
    <property type="evidence" value="ECO:0007669"/>
    <property type="project" value="UniProtKB-KW"/>
</dbReference>
<dbReference type="Pfam" id="PF00106">
    <property type="entry name" value="adh_short"/>
    <property type="match status" value="1"/>
</dbReference>
<evidence type="ECO:0000313" key="4">
    <source>
        <dbReference type="EMBL" id="PYI11016.1"/>
    </source>
</evidence>